<gene>
    <name evidence="4" type="ORF">F3Y22_tig00111941pilonHSYRG00195</name>
</gene>
<feature type="domain" description="Glutamate/phenylalanine/leucine/valine/L-tryptophan dehydrogenase dimerisation" evidence="3">
    <location>
        <begin position="13"/>
        <end position="64"/>
    </location>
</feature>
<dbReference type="InterPro" id="IPR006097">
    <property type="entry name" value="Glu/Leu/Phe/Val/Trp_DH_dimer"/>
</dbReference>
<dbReference type="GO" id="GO:0006538">
    <property type="term" value="P:L-glutamate catabolic process"/>
    <property type="evidence" value="ECO:0007669"/>
    <property type="project" value="TreeGrafter"/>
</dbReference>
<keyword evidence="2" id="KW-0560">Oxidoreductase</keyword>
<dbReference type="GO" id="GO:0005739">
    <property type="term" value="C:mitochondrion"/>
    <property type="evidence" value="ECO:0007669"/>
    <property type="project" value="TreeGrafter"/>
</dbReference>
<dbReference type="InterPro" id="IPR046346">
    <property type="entry name" value="Aminoacid_DH-like_N_sf"/>
</dbReference>
<evidence type="ECO:0000256" key="2">
    <source>
        <dbReference type="ARBA" id="ARBA00023002"/>
    </source>
</evidence>
<dbReference type="SUPFAM" id="SSF53223">
    <property type="entry name" value="Aminoacid dehydrogenase-like, N-terminal domain"/>
    <property type="match status" value="1"/>
</dbReference>
<sequence length="182" mass="20952">MQYRMHPKWFLPRVVECTVPKDDGSFVSYIGFRIQRDNARGPMKGGIRYHPEVDPDEGNALAQELSVSELQRVTRAFAQKIHDLIGTHRDVPAPDMGTNSQLFTLRSHWHVELKRYMKRAFDGIKAMCHTYKCNLRMGAFTLGVNQALIYIPRFPSNPFFLIMAKALDSQRNADRTAEFSSF</sequence>
<comment type="similarity">
    <text evidence="1">Belongs to the Glu/Leu/Phe/Val dehydrogenases family.</text>
</comment>
<dbReference type="GO" id="GO:0004352">
    <property type="term" value="F:glutamate dehydrogenase (NAD+) activity"/>
    <property type="evidence" value="ECO:0007669"/>
    <property type="project" value="TreeGrafter"/>
</dbReference>
<dbReference type="PANTHER" id="PTHR11606:SF31">
    <property type="entry name" value="GLUTAMATE DEHYDROGENASE"/>
    <property type="match status" value="1"/>
</dbReference>
<dbReference type="AlphaFoldDB" id="A0A6A2Y675"/>
<evidence type="ECO:0000256" key="1">
    <source>
        <dbReference type="ARBA" id="ARBA00006382"/>
    </source>
</evidence>
<dbReference type="Gene3D" id="3.40.50.10860">
    <property type="entry name" value="Leucine Dehydrogenase, chain A, domain 1"/>
    <property type="match status" value="2"/>
</dbReference>
<dbReference type="EMBL" id="VEPZ02001466">
    <property type="protein sequence ID" value="KAE8671726.1"/>
    <property type="molecule type" value="Genomic_DNA"/>
</dbReference>
<protein>
    <submittedName>
        <fullName evidence="4">Glutamate dehydrogenase</fullName>
    </submittedName>
</protein>
<accession>A0A6A2Y675</accession>
<evidence type="ECO:0000313" key="4">
    <source>
        <dbReference type="EMBL" id="KAE8671726.1"/>
    </source>
</evidence>
<reference evidence="4" key="1">
    <citation type="submission" date="2019-09" db="EMBL/GenBank/DDBJ databases">
        <title>Draft genome information of white flower Hibiscus syriacus.</title>
        <authorList>
            <person name="Kim Y.-M."/>
        </authorList>
    </citation>
    <scope>NUCLEOTIDE SEQUENCE [LARGE SCALE GENOMIC DNA]</scope>
    <source>
        <strain evidence="4">YM2019G1</strain>
    </source>
</reference>
<dbReference type="Proteomes" id="UP000436088">
    <property type="component" value="Unassembled WGS sequence"/>
</dbReference>
<evidence type="ECO:0000313" key="5">
    <source>
        <dbReference type="Proteomes" id="UP000436088"/>
    </source>
</evidence>
<proteinExistence type="inferred from homology"/>
<dbReference type="PANTHER" id="PTHR11606">
    <property type="entry name" value="GLUTAMATE DEHYDROGENASE"/>
    <property type="match status" value="1"/>
</dbReference>
<organism evidence="4 5">
    <name type="scientific">Hibiscus syriacus</name>
    <name type="common">Rose of Sharon</name>
    <dbReference type="NCBI Taxonomy" id="106335"/>
    <lineage>
        <taxon>Eukaryota</taxon>
        <taxon>Viridiplantae</taxon>
        <taxon>Streptophyta</taxon>
        <taxon>Embryophyta</taxon>
        <taxon>Tracheophyta</taxon>
        <taxon>Spermatophyta</taxon>
        <taxon>Magnoliopsida</taxon>
        <taxon>eudicotyledons</taxon>
        <taxon>Gunneridae</taxon>
        <taxon>Pentapetalae</taxon>
        <taxon>rosids</taxon>
        <taxon>malvids</taxon>
        <taxon>Malvales</taxon>
        <taxon>Malvaceae</taxon>
        <taxon>Malvoideae</taxon>
        <taxon>Hibiscus</taxon>
    </lineage>
</organism>
<dbReference type="Pfam" id="PF02812">
    <property type="entry name" value="ELFV_dehydrog_N"/>
    <property type="match status" value="1"/>
</dbReference>
<keyword evidence="5" id="KW-1185">Reference proteome</keyword>
<comment type="caution">
    <text evidence="4">The sequence shown here is derived from an EMBL/GenBank/DDBJ whole genome shotgun (WGS) entry which is preliminary data.</text>
</comment>
<name>A0A6A2Y675_HIBSY</name>
<evidence type="ECO:0000259" key="3">
    <source>
        <dbReference type="Pfam" id="PF02812"/>
    </source>
</evidence>